<dbReference type="RefSeq" id="WP_184838994.1">
    <property type="nucleotide sequence ID" value="NZ_JACHMN010000002.1"/>
</dbReference>
<keyword evidence="4" id="KW-0378">Hydrolase</keyword>
<dbReference type="GO" id="GO:0016020">
    <property type="term" value="C:membrane"/>
    <property type="evidence" value="ECO:0007669"/>
    <property type="project" value="UniProtKB-SubCell"/>
</dbReference>
<evidence type="ECO:0000256" key="3">
    <source>
        <dbReference type="ARBA" id="ARBA00022692"/>
    </source>
</evidence>
<organism evidence="9 10">
    <name type="scientific">Allocatelliglobosispora scoriae</name>
    <dbReference type="NCBI Taxonomy" id="643052"/>
    <lineage>
        <taxon>Bacteria</taxon>
        <taxon>Bacillati</taxon>
        <taxon>Actinomycetota</taxon>
        <taxon>Actinomycetes</taxon>
        <taxon>Micromonosporales</taxon>
        <taxon>Micromonosporaceae</taxon>
        <taxon>Allocatelliglobosispora</taxon>
    </lineage>
</organism>
<evidence type="ECO:0000313" key="9">
    <source>
        <dbReference type="EMBL" id="MBB5871138.1"/>
    </source>
</evidence>
<dbReference type="GO" id="GO:0004252">
    <property type="term" value="F:serine-type endopeptidase activity"/>
    <property type="evidence" value="ECO:0007669"/>
    <property type="project" value="InterPro"/>
</dbReference>
<proteinExistence type="inferred from homology"/>
<comment type="subcellular location">
    <subcellularLocation>
        <location evidence="1">Membrane</location>
        <topology evidence="1">Multi-pass membrane protein</topology>
    </subcellularLocation>
</comment>
<dbReference type="PANTHER" id="PTHR43731:SF14">
    <property type="entry name" value="PRESENILIN-ASSOCIATED RHOMBOID-LIKE PROTEIN, MITOCHONDRIAL"/>
    <property type="match status" value="1"/>
</dbReference>
<feature type="transmembrane region" description="Helical" evidence="7">
    <location>
        <begin position="187"/>
        <end position="206"/>
    </location>
</feature>
<evidence type="ECO:0000256" key="5">
    <source>
        <dbReference type="ARBA" id="ARBA00022989"/>
    </source>
</evidence>
<keyword evidence="9" id="KW-0645">Protease</keyword>
<accession>A0A841BUL3</accession>
<feature type="transmembrane region" description="Helical" evidence="7">
    <location>
        <begin position="77"/>
        <end position="98"/>
    </location>
</feature>
<reference evidence="9 10" key="1">
    <citation type="submission" date="2020-08" db="EMBL/GenBank/DDBJ databases">
        <title>Sequencing the genomes of 1000 actinobacteria strains.</title>
        <authorList>
            <person name="Klenk H.-P."/>
        </authorList>
    </citation>
    <scope>NUCLEOTIDE SEQUENCE [LARGE SCALE GENOMIC DNA]</scope>
    <source>
        <strain evidence="9 10">DSM 45362</strain>
    </source>
</reference>
<dbReference type="InterPro" id="IPR035952">
    <property type="entry name" value="Rhomboid-like_sf"/>
</dbReference>
<keyword evidence="10" id="KW-1185">Reference proteome</keyword>
<comment type="caution">
    <text evidence="9">The sequence shown here is derived from an EMBL/GenBank/DDBJ whole genome shotgun (WGS) entry which is preliminary data.</text>
</comment>
<evidence type="ECO:0000313" key="10">
    <source>
        <dbReference type="Proteomes" id="UP000587527"/>
    </source>
</evidence>
<evidence type="ECO:0000259" key="8">
    <source>
        <dbReference type="Pfam" id="PF01694"/>
    </source>
</evidence>
<dbReference type="Pfam" id="PF01694">
    <property type="entry name" value="Rhomboid"/>
    <property type="match status" value="1"/>
</dbReference>
<feature type="transmembrane region" description="Helical" evidence="7">
    <location>
        <begin position="260"/>
        <end position="278"/>
    </location>
</feature>
<dbReference type="EMBL" id="JACHMN010000002">
    <property type="protein sequence ID" value="MBB5871138.1"/>
    <property type="molecule type" value="Genomic_DNA"/>
</dbReference>
<evidence type="ECO:0000256" key="7">
    <source>
        <dbReference type="SAM" id="Phobius"/>
    </source>
</evidence>
<evidence type="ECO:0000256" key="4">
    <source>
        <dbReference type="ARBA" id="ARBA00022801"/>
    </source>
</evidence>
<dbReference type="AlphaFoldDB" id="A0A841BUL3"/>
<dbReference type="GO" id="GO:0006508">
    <property type="term" value="P:proteolysis"/>
    <property type="evidence" value="ECO:0007669"/>
    <property type="project" value="UniProtKB-KW"/>
</dbReference>
<dbReference type="InterPro" id="IPR050925">
    <property type="entry name" value="Rhomboid_protease_S54"/>
</dbReference>
<evidence type="ECO:0000256" key="1">
    <source>
        <dbReference type="ARBA" id="ARBA00004141"/>
    </source>
</evidence>
<keyword evidence="5 7" id="KW-1133">Transmembrane helix</keyword>
<keyword evidence="3 7" id="KW-0812">Transmembrane</keyword>
<feature type="transmembrane region" description="Helical" evidence="7">
    <location>
        <begin position="156"/>
        <end position="175"/>
    </location>
</feature>
<feature type="transmembrane region" description="Helical" evidence="7">
    <location>
        <begin position="290"/>
        <end position="310"/>
    </location>
</feature>
<dbReference type="SUPFAM" id="SSF144091">
    <property type="entry name" value="Rhomboid-like"/>
    <property type="match status" value="1"/>
</dbReference>
<evidence type="ECO:0000256" key="6">
    <source>
        <dbReference type="ARBA" id="ARBA00023136"/>
    </source>
</evidence>
<dbReference type="InterPro" id="IPR022764">
    <property type="entry name" value="Peptidase_S54_rhomboid_dom"/>
</dbReference>
<protein>
    <submittedName>
        <fullName evidence="9">Membrane associated rhomboid family serine protease</fullName>
    </submittedName>
</protein>
<feature type="domain" description="Peptidase S54 rhomboid" evidence="8">
    <location>
        <begin position="146"/>
        <end position="277"/>
    </location>
</feature>
<dbReference type="Gene3D" id="1.20.1540.10">
    <property type="entry name" value="Rhomboid-like"/>
    <property type="match status" value="1"/>
</dbReference>
<name>A0A841BUL3_9ACTN</name>
<sequence>MTSAPTSVPVCYRHPGRETYLSCTRCERPICPECMIPASVGHQCPECVRQGQAGQRKAVTAFGGDARVGSQGYVTKALIGINVAIFLIGALLSLKTIAGGGWGGLLGQAGDLSEWGALRPGSSVPFIYTDQNGPHLISSLSGVATGEWYRIFTSMFLHYGLLHVAMNMWALWAIGRVIEQALGPVRFLALYLLAGMGGSVAAYFVTSPWTSTAGASGAIFGLFAALFILLKRVGRDTSSLLPVIIINVVVTFVVPGISIAGHIGGLITGAIVGFGLAYAPKEGRNVRQALVIGGTFVVLSLLVVARTVMINSAVVG</sequence>
<feature type="transmembrane region" description="Helical" evidence="7">
    <location>
        <begin position="237"/>
        <end position="254"/>
    </location>
</feature>
<keyword evidence="6 7" id="KW-0472">Membrane</keyword>
<comment type="similarity">
    <text evidence="2">Belongs to the peptidase S54 family.</text>
</comment>
<feature type="transmembrane region" description="Helical" evidence="7">
    <location>
        <begin position="212"/>
        <end position="230"/>
    </location>
</feature>
<dbReference type="Proteomes" id="UP000587527">
    <property type="component" value="Unassembled WGS sequence"/>
</dbReference>
<evidence type="ECO:0000256" key="2">
    <source>
        <dbReference type="ARBA" id="ARBA00009045"/>
    </source>
</evidence>
<gene>
    <name evidence="9" type="ORF">F4553_004517</name>
</gene>
<dbReference type="SUPFAM" id="SSF57845">
    <property type="entry name" value="B-box zinc-binding domain"/>
    <property type="match status" value="1"/>
</dbReference>
<dbReference type="PANTHER" id="PTHR43731">
    <property type="entry name" value="RHOMBOID PROTEASE"/>
    <property type="match status" value="1"/>
</dbReference>